<dbReference type="RefSeq" id="WP_116554941.1">
    <property type="nucleotide sequence ID" value="NZ_QCZG01000021.1"/>
</dbReference>
<dbReference type="InterPro" id="IPR036492">
    <property type="entry name" value="YojF_sf"/>
</dbReference>
<dbReference type="OrthoDB" id="2352913at2"/>
<keyword evidence="2" id="KW-1185">Reference proteome</keyword>
<dbReference type="Proteomes" id="UP000245998">
    <property type="component" value="Unassembled WGS sequence"/>
</dbReference>
<dbReference type="Gene3D" id="2.70.180.10">
    <property type="entry name" value="Hypothetical protein YojF"/>
    <property type="match status" value="1"/>
</dbReference>
<comment type="caution">
    <text evidence="1">The sequence shown here is derived from an EMBL/GenBank/DDBJ whole genome shotgun (WGS) entry which is preliminary data.</text>
</comment>
<evidence type="ECO:0000313" key="2">
    <source>
        <dbReference type="Proteomes" id="UP000245998"/>
    </source>
</evidence>
<proteinExistence type="predicted"/>
<protein>
    <submittedName>
        <fullName evidence="1">DUF1806 domain-containing protein</fullName>
    </submittedName>
</protein>
<reference evidence="1 2" key="1">
    <citation type="submission" date="2018-04" db="EMBL/GenBank/DDBJ databases">
        <title>Camelliibacillus theae gen. nov., sp. nov., isolated from Pu'er tea.</title>
        <authorList>
            <person name="Niu L."/>
        </authorList>
    </citation>
    <scope>NUCLEOTIDE SEQUENCE [LARGE SCALE GENOMIC DNA]</scope>
    <source>
        <strain evidence="1 2">T8</strain>
    </source>
</reference>
<accession>A0A2U1JZL7</accession>
<evidence type="ECO:0000313" key="1">
    <source>
        <dbReference type="EMBL" id="PWA10677.1"/>
    </source>
</evidence>
<dbReference type="Pfam" id="PF08830">
    <property type="entry name" value="DUF1806"/>
    <property type="match status" value="1"/>
</dbReference>
<dbReference type="InterPro" id="IPR014934">
    <property type="entry name" value="DUF1806"/>
</dbReference>
<gene>
    <name evidence="1" type="ORF">DCC39_10950</name>
</gene>
<organism evidence="1 2">
    <name type="scientific">Pueribacillus theae</name>
    <dbReference type="NCBI Taxonomy" id="2171751"/>
    <lineage>
        <taxon>Bacteria</taxon>
        <taxon>Bacillati</taxon>
        <taxon>Bacillota</taxon>
        <taxon>Bacilli</taxon>
        <taxon>Bacillales</taxon>
        <taxon>Bacillaceae</taxon>
        <taxon>Pueribacillus</taxon>
    </lineage>
</organism>
<name>A0A2U1JZL7_9BACI</name>
<dbReference type="SUPFAM" id="SSF89442">
    <property type="entry name" value="Hypothetical protein YojF"/>
    <property type="match status" value="1"/>
</dbReference>
<sequence>MQPIEPREVQKAVEQLCGKELYIHLETTNGAYASHYDTTFLNAGGFIRNAKIQYTRGKITGNGPYRVGLKMENGWVYAEGLTDWEIDGKGRLLLAGHNSDGKLAVALELSEEPF</sequence>
<dbReference type="AlphaFoldDB" id="A0A2U1JZL7"/>
<dbReference type="EMBL" id="QCZG01000021">
    <property type="protein sequence ID" value="PWA10677.1"/>
    <property type="molecule type" value="Genomic_DNA"/>
</dbReference>